<reference evidence="1" key="1">
    <citation type="submission" date="2018-04" db="EMBL/GenBank/DDBJ databases">
        <title>Transcriptome assembly of Sipha flava.</title>
        <authorList>
            <person name="Scully E.D."/>
            <person name="Geib S.M."/>
            <person name="Palmer N.A."/>
            <person name="Koch K."/>
            <person name="Bradshaw J."/>
            <person name="Heng-Moss T."/>
            <person name="Sarath G."/>
        </authorList>
    </citation>
    <scope>NUCLEOTIDE SEQUENCE</scope>
</reference>
<dbReference type="AlphaFoldDB" id="A0A2S2Q6P1"/>
<accession>A0A2S2Q6P1</accession>
<name>A0A2S2Q6P1_9HEMI</name>
<protein>
    <submittedName>
        <fullName evidence="1">Uncharacterized protein</fullName>
    </submittedName>
</protein>
<sequence length="102" mass="12335">MEIDQENFIIGQDNFFNTENFLKLRRDMQKYYIDDIKTQQPRDDYFELLKLCQIFLGKPEKTEVRFRASSSLVGEDNFLLNIYMFQDPSLFLLHQRKRGSLK</sequence>
<evidence type="ECO:0000313" key="1">
    <source>
        <dbReference type="EMBL" id="MBY73394.1"/>
    </source>
</evidence>
<dbReference type="EMBL" id="GGMS01004191">
    <property type="protein sequence ID" value="MBY73394.1"/>
    <property type="molecule type" value="Transcribed_RNA"/>
</dbReference>
<gene>
    <name evidence="1" type="ORF">g.180114</name>
</gene>
<proteinExistence type="predicted"/>
<organism evidence="1">
    <name type="scientific">Sipha flava</name>
    <name type="common">yellow sugarcane aphid</name>
    <dbReference type="NCBI Taxonomy" id="143950"/>
    <lineage>
        <taxon>Eukaryota</taxon>
        <taxon>Metazoa</taxon>
        <taxon>Ecdysozoa</taxon>
        <taxon>Arthropoda</taxon>
        <taxon>Hexapoda</taxon>
        <taxon>Insecta</taxon>
        <taxon>Pterygota</taxon>
        <taxon>Neoptera</taxon>
        <taxon>Paraneoptera</taxon>
        <taxon>Hemiptera</taxon>
        <taxon>Sternorrhyncha</taxon>
        <taxon>Aphidomorpha</taxon>
        <taxon>Aphidoidea</taxon>
        <taxon>Aphididae</taxon>
        <taxon>Sipha</taxon>
    </lineage>
</organism>